<feature type="compositionally biased region" description="Acidic residues" evidence="3">
    <location>
        <begin position="551"/>
        <end position="566"/>
    </location>
</feature>
<dbReference type="SMART" id="SM01287">
    <property type="entry name" value="Rtt106"/>
    <property type="match status" value="1"/>
</dbReference>
<gene>
    <name evidence="5" type="ORF">DAEQUDRAFT_740136</name>
</gene>
<feature type="region of interest" description="Disordered" evidence="3">
    <location>
        <begin position="94"/>
        <end position="144"/>
    </location>
</feature>
<comment type="function">
    <text evidence="2">Component of the FACT complex, a general chromatin factor that acts to reorganize nucleosomes. The FACT complex is involved in multiple processes that require DNA as a template such as mRNA elongation, DNA replication and DNA repair. During transcription elongation the FACT complex acts as a histone chaperone that both destabilizes and restores nucleosomal structure. It facilitates the passage of RNA polymerase II and transcription by promoting the dissociation of one histone H2A-H2B dimer from the nucleosome, then subsequently promotes the reestablishment of the nucleosome following the passage of RNA polymerase II.</text>
</comment>
<dbReference type="Proteomes" id="UP000076727">
    <property type="component" value="Unassembled WGS sequence"/>
</dbReference>
<dbReference type="PANTHER" id="PTHR45849:SF3">
    <property type="entry name" value="HISTONE CHAPERONE RTT106"/>
    <property type="match status" value="1"/>
</dbReference>
<evidence type="ECO:0000313" key="5">
    <source>
        <dbReference type="EMBL" id="KZT66171.1"/>
    </source>
</evidence>
<dbReference type="STRING" id="1314783.A0A165MV89"/>
<feature type="compositionally biased region" description="Low complexity" evidence="3">
    <location>
        <begin position="429"/>
        <end position="450"/>
    </location>
</feature>
<dbReference type="GO" id="GO:0042393">
    <property type="term" value="F:histone binding"/>
    <property type="evidence" value="ECO:0007669"/>
    <property type="project" value="TreeGrafter"/>
</dbReference>
<feature type="region of interest" description="Disordered" evidence="3">
    <location>
        <begin position="543"/>
        <end position="566"/>
    </location>
</feature>
<evidence type="ECO:0000256" key="3">
    <source>
        <dbReference type="SAM" id="MobiDB-lite"/>
    </source>
</evidence>
<feature type="domain" description="Histone chaperone RTT106/FACT complex subunit SPT16-like middle" evidence="4">
    <location>
        <begin position="309"/>
        <end position="428"/>
    </location>
</feature>
<evidence type="ECO:0000259" key="4">
    <source>
        <dbReference type="SMART" id="SM01287"/>
    </source>
</evidence>
<dbReference type="InterPro" id="IPR013719">
    <property type="entry name" value="RTT106/SPT16-like_middle_dom"/>
</dbReference>
<accession>A0A165MV89</accession>
<dbReference type="Pfam" id="PF08512">
    <property type="entry name" value="Rttp106-like_middle"/>
    <property type="match status" value="1"/>
</dbReference>
<dbReference type="Gene3D" id="2.30.29.30">
    <property type="entry name" value="Pleckstrin-homology domain (PH domain)/Phosphotyrosine-binding domain (PTB)"/>
    <property type="match status" value="1"/>
</dbReference>
<feature type="compositionally biased region" description="Acidic residues" evidence="3">
    <location>
        <begin position="451"/>
        <end position="471"/>
    </location>
</feature>
<evidence type="ECO:0000256" key="2">
    <source>
        <dbReference type="ARBA" id="ARBA00025370"/>
    </source>
</evidence>
<comment type="similarity">
    <text evidence="1">Belongs to the RTT106 family.</text>
</comment>
<feature type="compositionally biased region" description="Acidic residues" evidence="3">
    <location>
        <begin position="487"/>
        <end position="510"/>
    </location>
</feature>
<dbReference type="InterPro" id="IPR050454">
    <property type="entry name" value="RTT106/SSRP1_HistChap/FACT"/>
</dbReference>
<dbReference type="OrthoDB" id="75754at2759"/>
<protein>
    <recommendedName>
        <fullName evidence="4">Histone chaperone RTT106/FACT complex subunit SPT16-like middle domain-containing protein</fullName>
    </recommendedName>
</protein>
<organism evidence="5 6">
    <name type="scientific">Daedalea quercina L-15889</name>
    <dbReference type="NCBI Taxonomy" id="1314783"/>
    <lineage>
        <taxon>Eukaryota</taxon>
        <taxon>Fungi</taxon>
        <taxon>Dikarya</taxon>
        <taxon>Basidiomycota</taxon>
        <taxon>Agaricomycotina</taxon>
        <taxon>Agaricomycetes</taxon>
        <taxon>Polyporales</taxon>
        <taxon>Fomitopsis</taxon>
    </lineage>
</organism>
<dbReference type="GO" id="GO:0031491">
    <property type="term" value="F:nucleosome binding"/>
    <property type="evidence" value="ECO:0007669"/>
    <property type="project" value="TreeGrafter"/>
</dbReference>
<feature type="compositionally biased region" description="Low complexity" evidence="3">
    <location>
        <begin position="114"/>
        <end position="123"/>
    </location>
</feature>
<name>A0A165MV89_9APHY</name>
<dbReference type="EMBL" id="KV429093">
    <property type="protein sequence ID" value="KZT66171.1"/>
    <property type="molecule type" value="Genomic_DNA"/>
</dbReference>
<feature type="region of interest" description="Disordered" evidence="3">
    <location>
        <begin position="429"/>
        <end position="518"/>
    </location>
</feature>
<dbReference type="InterPro" id="IPR011993">
    <property type="entry name" value="PH-like_dom_sf"/>
</dbReference>
<reference evidence="5 6" key="1">
    <citation type="journal article" date="2016" name="Mol. Biol. Evol.">
        <title>Comparative Genomics of Early-Diverging Mushroom-Forming Fungi Provides Insights into the Origins of Lignocellulose Decay Capabilities.</title>
        <authorList>
            <person name="Nagy L.G."/>
            <person name="Riley R."/>
            <person name="Tritt A."/>
            <person name="Adam C."/>
            <person name="Daum C."/>
            <person name="Floudas D."/>
            <person name="Sun H."/>
            <person name="Yadav J.S."/>
            <person name="Pangilinan J."/>
            <person name="Larsson K.H."/>
            <person name="Matsuura K."/>
            <person name="Barry K."/>
            <person name="Labutti K."/>
            <person name="Kuo R."/>
            <person name="Ohm R.A."/>
            <person name="Bhattacharya S.S."/>
            <person name="Shirouzu T."/>
            <person name="Yoshinaga Y."/>
            <person name="Martin F.M."/>
            <person name="Grigoriev I.V."/>
            <person name="Hibbett D.S."/>
        </authorList>
    </citation>
    <scope>NUCLEOTIDE SEQUENCE [LARGE SCALE GENOMIC DNA]</scope>
    <source>
        <strain evidence="5 6">L-15889</strain>
    </source>
</reference>
<dbReference type="AlphaFoldDB" id="A0A165MV89"/>
<evidence type="ECO:0000256" key="1">
    <source>
        <dbReference type="ARBA" id="ARBA00006159"/>
    </source>
</evidence>
<dbReference type="PANTHER" id="PTHR45849">
    <property type="entry name" value="FACT COMPLEX SUBUNIT SSRP1"/>
    <property type="match status" value="1"/>
</dbReference>
<sequence>MPDSAIEYFHAVVPSAPLTLRKHLLALPHDTVHAVDALLRFVLDAPCPPTAPWDDHTAWAQAQNEVAWRIAQLRKNAAAAAAAAATTAAAATANASTSAGHKRSHDEASPAPPASTSTPAGPSKRPKIDDTAAPPADTDDPPLFTLHALSVTSPIRKKADITIHANTLRLTTGPARTPEAPPVPLAALRRAFLLPTRGKSKPHWTVLFMPSDVPVAPGKAGAEARERERTGAQAPLVAFGVDAVPSAPLTTTTYPTPSHSQPQTTVHPRGAPAEPPLRAFLAHFHTPPLEPRTDVFRSAASAGAGAADVAGVEAYRGAKPGTLWFLSEGILWDGRPAEFFALRDVAPGAAGGDADADAGADAPEGVRTLSATGRTCSVLIRRRGDEEDDEGGESEARVAEVDFGMVDGKEQEGIARWVRRHRHLFGRAAAPPRAGAGPSDPTVAALAAANDADEDEEDAEDEDFVASESDDGSATSESDGDGSGAETVDEDGGGAEAGGDEEEEEEEEGALDPAHHPLLRPGALAMRISRAAMELAVGIVEQDFVGSPAGDGDEEGDEDEEDELED</sequence>
<proteinExistence type="inferred from homology"/>
<evidence type="ECO:0000313" key="6">
    <source>
        <dbReference type="Proteomes" id="UP000076727"/>
    </source>
</evidence>
<keyword evidence="6" id="KW-1185">Reference proteome</keyword>
<feature type="region of interest" description="Disordered" evidence="3">
    <location>
        <begin position="382"/>
        <end position="404"/>
    </location>
</feature>